<dbReference type="AlphaFoldDB" id="A0AAV1E3S7"/>
<name>A0AAV1E3S7_OLDCO</name>
<gene>
    <name evidence="1" type="ORF">OLC1_LOCUS20579</name>
</gene>
<organism evidence="1 2">
    <name type="scientific">Oldenlandia corymbosa var. corymbosa</name>
    <dbReference type="NCBI Taxonomy" id="529605"/>
    <lineage>
        <taxon>Eukaryota</taxon>
        <taxon>Viridiplantae</taxon>
        <taxon>Streptophyta</taxon>
        <taxon>Embryophyta</taxon>
        <taxon>Tracheophyta</taxon>
        <taxon>Spermatophyta</taxon>
        <taxon>Magnoliopsida</taxon>
        <taxon>eudicotyledons</taxon>
        <taxon>Gunneridae</taxon>
        <taxon>Pentapetalae</taxon>
        <taxon>asterids</taxon>
        <taxon>lamiids</taxon>
        <taxon>Gentianales</taxon>
        <taxon>Rubiaceae</taxon>
        <taxon>Rubioideae</taxon>
        <taxon>Spermacoceae</taxon>
        <taxon>Hedyotis-Oldenlandia complex</taxon>
        <taxon>Oldenlandia</taxon>
    </lineage>
</organism>
<sequence length="231" mass="26360">MANPSSKRCKFLAWDAFSNCHTPSEESADSPKRCKLIASSLKDAFADCHTFRARLSSSSPEDNHLPCTDFMDEEEVFISEVISKYMESKTRFTVESFSWALSPETRELFITPKPVQQKSNEIEDLSMQQKSNEIETIDDDFLSARSQLSRCSSVTSIGPFSSARTAFSRSSSLSRIDFQDVQRRRLMMQELSHCQGWPFGLCKKALLLPPLPKSPADSWLWRKPSRVIRTR</sequence>
<proteinExistence type="predicted"/>
<dbReference type="PANTHER" id="PTHR36324:SF1">
    <property type="entry name" value="OS09G0460100 PROTEIN"/>
    <property type="match status" value="1"/>
</dbReference>
<evidence type="ECO:0000313" key="1">
    <source>
        <dbReference type="EMBL" id="CAI9113608.1"/>
    </source>
</evidence>
<dbReference type="PANTHER" id="PTHR36324">
    <property type="entry name" value="OS09G0460100 PROTEIN"/>
    <property type="match status" value="1"/>
</dbReference>
<accession>A0AAV1E3S7</accession>
<evidence type="ECO:0000313" key="2">
    <source>
        <dbReference type="Proteomes" id="UP001161247"/>
    </source>
</evidence>
<keyword evidence="2" id="KW-1185">Reference proteome</keyword>
<protein>
    <submittedName>
        <fullName evidence="1">OLC1v1014241C1</fullName>
    </submittedName>
</protein>
<reference evidence="1" key="1">
    <citation type="submission" date="2023-03" db="EMBL/GenBank/DDBJ databases">
        <authorList>
            <person name="Julca I."/>
        </authorList>
    </citation>
    <scope>NUCLEOTIDE SEQUENCE</scope>
</reference>
<dbReference type="Proteomes" id="UP001161247">
    <property type="component" value="Chromosome 7"/>
</dbReference>
<dbReference type="EMBL" id="OX459124">
    <property type="protein sequence ID" value="CAI9113608.1"/>
    <property type="molecule type" value="Genomic_DNA"/>
</dbReference>